<accession>J3P166</accession>
<dbReference type="GeneID" id="20347721"/>
<dbReference type="PROSITE" id="PS51257">
    <property type="entry name" value="PROKAR_LIPOPROTEIN"/>
    <property type="match status" value="1"/>
</dbReference>
<sequence>MRIRVDTRGSWHAPVRKGGILIPTTVSCRRTPLPFPLIGTSATTLTARDPSTHHTLYMSCMSTIGKGSAIAARYVQKPHRATVVRRRDALNGKRAVLSLPTTSCAKTCTLCDIGSKPLVTADHEMWKSGWVHGYSGGRPIPSLDEQDRTPWPPPGYRQLYARIGHLVPPSATATTLACCRSSDTKPHRRPPPGRWLGRASDSIGY</sequence>
<dbReference type="EnsemblFungi" id="EJT77351">
    <property type="protein sequence ID" value="EJT77351"/>
    <property type="gene ID" value="GGTG_07263"/>
</dbReference>
<dbReference type="HOGENOM" id="CLU_1337582_0_0_1"/>
<evidence type="ECO:0000313" key="2">
    <source>
        <dbReference type="EMBL" id="EJT77351.1"/>
    </source>
</evidence>
<evidence type="ECO:0000313" key="3">
    <source>
        <dbReference type="EnsemblFungi" id="EJT77351"/>
    </source>
</evidence>
<protein>
    <submittedName>
        <fullName evidence="2 3">Uncharacterized protein</fullName>
    </submittedName>
</protein>
<reference evidence="3" key="5">
    <citation type="submission" date="2018-04" db="UniProtKB">
        <authorList>
            <consortium name="EnsemblFungi"/>
        </authorList>
    </citation>
    <scope>IDENTIFICATION</scope>
    <source>
        <strain evidence="3">R3-111a-1</strain>
    </source>
</reference>
<proteinExistence type="predicted"/>
<reference evidence="3" key="4">
    <citation type="journal article" date="2015" name="G3 (Bethesda)">
        <title>Genome sequences of three phytopathogenic species of the Magnaporthaceae family of fungi.</title>
        <authorList>
            <person name="Okagaki L.H."/>
            <person name="Nunes C.C."/>
            <person name="Sailsbery J."/>
            <person name="Clay B."/>
            <person name="Brown D."/>
            <person name="John T."/>
            <person name="Oh Y."/>
            <person name="Young N."/>
            <person name="Fitzgerald M."/>
            <person name="Haas B.J."/>
            <person name="Zeng Q."/>
            <person name="Young S."/>
            <person name="Adiconis X."/>
            <person name="Fan L."/>
            <person name="Levin J.Z."/>
            <person name="Mitchell T.K."/>
            <person name="Okubara P.A."/>
            <person name="Farman M.L."/>
            <person name="Kohn L.M."/>
            <person name="Birren B."/>
            <person name="Ma L.-J."/>
            <person name="Dean R.A."/>
        </authorList>
    </citation>
    <scope>NUCLEOTIDE SEQUENCE</scope>
    <source>
        <strain evidence="3">R3-111a-1</strain>
    </source>
</reference>
<dbReference type="RefSeq" id="XP_009223351.1">
    <property type="nucleotide sequence ID" value="XM_009225087.1"/>
</dbReference>
<reference evidence="2" key="2">
    <citation type="submission" date="2010-07" db="EMBL/GenBank/DDBJ databases">
        <authorList>
            <consortium name="The Broad Institute Genome Sequencing Platform"/>
            <consortium name="Broad Institute Genome Sequencing Center for Infectious Disease"/>
            <person name="Ma L.-J."/>
            <person name="Dead R."/>
            <person name="Young S."/>
            <person name="Zeng Q."/>
            <person name="Koehrsen M."/>
            <person name="Alvarado L."/>
            <person name="Berlin A."/>
            <person name="Chapman S.B."/>
            <person name="Chen Z."/>
            <person name="Freedman E."/>
            <person name="Gellesch M."/>
            <person name="Goldberg J."/>
            <person name="Griggs A."/>
            <person name="Gujja S."/>
            <person name="Heilman E.R."/>
            <person name="Heiman D."/>
            <person name="Hepburn T."/>
            <person name="Howarth C."/>
            <person name="Jen D."/>
            <person name="Larson L."/>
            <person name="Mehta T."/>
            <person name="Neiman D."/>
            <person name="Pearson M."/>
            <person name="Roberts A."/>
            <person name="Saif S."/>
            <person name="Shea T."/>
            <person name="Shenoy N."/>
            <person name="Sisk P."/>
            <person name="Stolte C."/>
            <person name="Sykes S."/>
            <person name="Walk T."/>
            <person name="White J."/>
            <person name="Yandava C."/>
            <person name="Haas B."/>
            <person name="Nusbaum C."/>
            <person name="Birren B."/>
        </authorList>
    </citation>
    <scope>NUCLEOTIDE SEQUENCE</scope>
    <source>
        <strain evidence="2">R3-111a-1</strain>
    </source>
</reference>
<keyword evidence="4" id="KW-1185">Reference proteome</keyword>
<dbReference type="VEuPathDB" id="FungiDB:GGTG_07263"/>
<gene>
    <name evidence="3" type="primary">20347721</name>
    <name evidence="2" type="ORF">GGTG_07263</name>
</gene>
<reference evidence="4" key="1">
    <citation type="submission" date="2010-07" db="EMBL/GenBank/DDBJ databases">
        <title>The genome sequence of Gaeumannomyces graminis var. tritici strain R3-111a-1.</title>
        <authorList>
            <consortium name="The Broad Institute Genome Sequencing Platform"/>
            <person name="Ma L.-J."/>
            <person name="Dead R."/>
            <person name="Young S."/>
            <person name="Zeng Q."/>
            <person name="Koehrsen M."/>
            <person name="Alvarado L."/>
            <person name="Berlin A."/>
            <person name="Chapman S.B."/>
            <person name="Chen Z."/>
            <person name="Freedman E."/>
            <person name="Gellesch M."/>
            <person name="Goldberg J."/>
            <person name="Griggs A."/>
            <person name="Gujja S."/>
            <person name="Heilman E.R."/>
            <person name="Heiman D."/>
            <person name="Hepburn T."/>
            <person name="Howarth C."/>
            <person name="Jen D."/>
            <person name="Larson L."/>
            <person name="Mehta T."/>
            <person name="Neiman D."/>
            <person name="Pearson M."/>
            <person name="Roberts A."/>
            <person name="Saif S."/>
            <person name="Shea T."/>
            <person name="Shenoy N."/>
            <person name="Sisk P."/>
            <person name="Stolte C."/>
            <person name="Sykes S."/>
            <person name="Walk T."/>
            <person name="White J."/>
            <person name="Yandava C."/>
            <person name="Haas B."/>
            <person name="Nusbaum C."/>
            <person name="Birren B."/>
        </authorList>
    </citation>
    <scope>NUCLEOTIDE SEQUENCE [LARGE SCALE GENOMIC DNA]</scope>
    <source>
        <strain evidence="4">R3-111a-1</strain>
    </source>
</reference>
<name>J3P166_GAET3</name>
<reference evidence="2" key="3">
    <citation type="submission" date="2010-09" db="EMBL/GenBank/DDBJ databases">
        <title>Annotation of Gaeumannomyces graminis var. tritici R3-111a-1.</title>
        <authorList>
            <consortium name="The Broad Institute Genome Sequencing Platform"/>
            <person name="Ma L.-J."/>
            <person name="Dead R."/>
            <person name="Young S.K."/>
            <person name="Zeng Q."/>
            <person name="Gargeya S."/>
            <person name="Fitzgerald M."/>
            <person name="Haas B."/>
            <person name="Abouelleil A."/>
            <person name="Alvarado L."/>
            <person name="Arachchi H.M."/>
            <person name="Berlin A."/>
            <person name="Brown A."/>
            <person name="Chapman S.B."/>
            <person name="Chen Z."/>
            <person name="Dunbar C."/>
            <person name="Freedman E."/>
            <person name="Gearin G."/>
            <person name="Gellesch M."/>
            <person name="Goldberg J."/>
            <person name="Griggs A."/>
            <person name="Gujja S."/>
            <person name="Heiman D."/>
            <person name="Howarth C."/>
            <person name="Larson L."/>
            <person name="Lui A."/>
            <person name="MacDonald P.J.P."/>
            <person name="Mehta T."/>
            <person name="Montmayeur A."/>
            <person name="Murphy C."/>
            <person name="Neiman D."/>
            <person name="Pearson M."/>
            <person name="Priest M."/>
            <person name="Roberts A."/>
            <person name="Saif S."/>
            <person name="Shea T."/>
            <person name="Shenoy N."/>
            <person name="Sisk P."/>
            <person name="Stolte C."/>
            <person name="Sykes S."/>
            <person name="Yandava C."/>
            <person name="Wortman J."/>
            <person name="Nusbaum C."/>
            <person name="Birren B."/>
        </authorList>
    </citation>
    <scope>NUCLEOTIDE SEQUENCE</scope>
    <source>
        <strain evidence="2">R3-111a-1</strain>
    </source>
</reference>
<organism evidence="2">
    <name type="scientific">Gaeumannomyces tritici (strain R3-111a-1)</name>
    <name type="common">Wheat and barley take-all root rot fungus</name>
    <name type="synonym">Gaeumannomyces graminis var. tritici</name>
    <dbReference type="NCBI Taxonomy" id="644352"/>
    <lineage>
        <taxon>Eukaryota</taxon>
        <taxon>Fungi</taxon>
        <taxon>Dikarya</taxon>
        <taxon>Ascomycota</taxon>
        <taxon>Pezizomycotina</taxon>
        <taxon>Sordariomycetes</taxon>
        <taxon>Sordariomycetidae</taxon>
        <taxon>Magnaporthales</taxon>
        <taxon>Magnaporthaceae</taxon>
        <taxon>Gaeumannomyces</taxon>
    </lineage>
</organism>
<evidence type="ECO:0000256" key="1">
    <source>
        <dbReference type="SAM" id="MobiDB-lite"/>
    </source>
</evidence>
<dbReference type="AlphaFoldDB" id="J3P166"/>
<feature type="region of interest" description="Disordered" evidence="1">
    <location>
        <begin position="180"/>
        <end position="205"/>
    </location>
</feature>
<dbReference type="Proteomes" id="UP000006039">
    <property type="component" value="Unassembled WGS sequence"/>
</dbReference>
<evidence type="ECO:0000313" key="4">
    <source>
        <dbReference type="Proteomes" id="UP000006039"/>
    </source>
</evidence>
<dbReference type="EMBL" id="GL385397">
    <property type="protein sequence ID" value="EJT77351.1"/>
    <property type="molecule type" value="Genomic_DNA"/>
</dbReference>